<dbReference type="PANTHER" id="PTHR32022:SF10">
    <property type="entry name" value="D-GLUTAMATE CYCLASE, MITOCHONDRIAL"/>
    <property type="match status" value="1"/>
</dbReference>
<comment type="caution">
    <text evidence="2">The sequence shown here is derived from an EMBL/GenBank/DDBJ whole genome shotgun (WGS) entry which is preliminary data.</text>
</comment>
<protein>
    <submittedName>
        <fullName evidence="2">DUF4392 domain-containing protein</fullName>
    </submittedName>
</protein>
<sequence>MADYIDRLVTVEMRNRGMPAGKIIPLYDAARAEAGDESLTYKAAAGLLNRTSRHDTVLIVTGAGAGPLIPKGENDGPVGAAVLARALYWGLGCTPILVCEQHHAEPVVAACEAAGVGMRSVDLATSTHAGGALVTAPTAQTEIGPWAEGILDELRPSAIISIERLGPNSKGIVHGATGLAGWDPLVDLAPLFTAAAERGIFSVGIGDAGNEIGFGRIADDVRRIQPHGAVCQCECGAGMATVVPTDVLVVAAVSNWGAYGIEACLGMLLEREDLQHTPREAERIITRCLEAGGLEAMFCTQRYFVDGIAGDTSVSLVQILGEMVRIYLEKPDAGVIH</sequence>
<accession>A0A934K1V5</accession>
<dbReference type="AlphaFoldDB" id="A0A934K1V5"/>
<dbReference type="Proteomes" id="UP000612893">
    <property type="component" value="Unassembled WGS sequence"/>
</dbReference>
<reference evidence="2" key="1">
    <citation type="submission" date="2020-10" db="EMBL/GenBank/DDBJ databases">
        <title>Ca. Dormibacterota MAGs.</title>
        <authorList>
            <person name="Montgomery K."/>
        </authorList>
    </citation>
    <scope>NUCLEOTIDE SEQUENCE [LARGE SCALE GENOMIC DNA]</scope>
    <source>
        <strain evidence="2">SC8812_S17_10</strain>
    </source>
</reference>
<feature type="domain" description="D-glutamate cyclase-like C-terminal" evidence="1">
    <location>
        <begin position="44"/>
        <end position="318"/>
    </location>
</feature>
<keyword evidence="3" id="KW-1185">Reference proteome</keyword>
<evidence type="ECO:0000313" key="3">
    <source>
        <dbReference type="Proteomes" id="UP000612893"/>
    </source>
</evidence>
<name>A0A934K1V5_9BACT</name>
<evidence type="ECO:0000259" key="1">
    <source>
        <dbReference type="Pfam" id="PF14336"/>
    </source>
</evidence>
<dbReference type="Pfam" id="PF14336">
    <property type="entry name" value="GLUCM-like_C"/>
    <property type="match status" value="1"/>
</dbReference>
<dbReference type="EMBL" id="JAEKNR010000031">
    <property type="protein sequence ID" value="MBJ7596980.1"/>
    <property type="molecule type" value="Genomic_DNA"/>
</dbReference>
<proteinExistence type="predicted"/>
<gene>
    <name evidence="2" type="ORF">JF922_02685</name>
</gene>
<organism evidence="2 3">
    <name type="scientific">Candidatus Nephthysia bennettiae</name>
    <dbReference type="NCBI Taxonomy" id="3127016"/>
    <lineage>
        <taxon>Bacteria</taxon>
        <taxon>Bacillati</taxon>
        <taxon>Candidatus Dormiibacterota</taxon>
        <taxon>Candidatus Dormibacteria</taxon>
        <taxon>Candidatus Dormibacterales</taxon>
        <taxon>Candidatus Dormibacteraceae</taxon>
        <taxon>Candidatus Nephthysia</taxon>
    </lineage>
</organism>
<dbReference type="Gene3D" id="3.90.1640.20">
    <property type="entry name" value="TON_0340"/>
    <property type="match status" value="1"/>
</dbReference>
<dbReference type="RefSeq" id="WP_338198849.1">
    <property type="nucleotide sequence ID" value="NZ_JAEKNR010000031.1"/>
</dbReference>
<evidence type="ECO:0000313" key="2">
    <source>
        <dbReference type="EMBL" id="MBJ7596980.1"/>
    </source>
</evidence>
<dbReference type="InterPro" id="IPR025504">
    <property type="entry name" value="GLUCM_C"/>
</dbReference>
<dbReference type="PANTHER" id="PTHR32022">
    <property type="entry name" value="D-GLUTAMATE CYCLASE, MITOCHONDRIAL"/>
    <property type="match status" value="1"/>
</dbReference>